<feature type="transmembrane region" description="Helical" evidence="7">
    <location>
        <begin position="361"/>
        <end position="383"/>
    </location>
</feature>
<keyword evidence="5 7" id="KW-1133">Transmembrane helix</keyword>
<reference evidence="10 11" key="1">
    <citation type="submission" date="2018-06" db="EMBL/GenBank/DDBJ databases">
        <title>Extensive metabolic versatility and redundancy in microbially diverse, dynamic hydrothermal sediments.</title>
        <authorList>
            <person name="Dombrowski N."/>
            <person name="Teske A."/>
            <person name="Baker B.J."/>
        </authorList>
    </citation>
    <scope>NUCLEOTIDE SEQUENCE [LARGE SCALE GENOMIC DNA]</scope>
    <source>
        <strain evidence="10">B35_G9</strain>
    </source>
</reference>
<name>A0A660S6G4_UNCT6</name>
<keyword evidence="4 7" id="KW-0812">Transmembrane</keyword>
<proteinExistence type="inferred from homology"/>
<dbReference type="PROSITE" id="PS51257">
    <property type="entry name" value="PROKAR_LIPOPROTEIN"/>
    <property type="match status" value="1"/>
</dbReference>
<feature type="domain" description="MacB-like periplasmic core" evidence="9">
    <location>
        <begin position="17"/>
        <end position="222"/>
    </location>
</feature>
<evidence type="ECO:0000256" key="6">
    <source>
        <dbReference type="ARBA" id="ARBA00023136"/>
    </source>
</evidence>
<evidence type="ECO:0000256" key="4">
    <source>
        <dbReference type="ARBA" id="ARBA00022692"/>
    </source>
</evidence>
<evidence type="ECO:0000256" key="1">
    <source>
        <dbReference type="ARBA" id="ARBA00004651"/>
    </source>
</evidence>
<dbReference type="PANTHER" id="PTHR30489">
    <property type="entry name" value="LIPOPROTEIN-RELEASING SYSTEM TRANSMEMBRANE PROTEIN LOLE"/>
    <property type="match status" value="1"/>
</dbReference>
<evidence type="ECO:0008006" key="12">
    <source>
        <dbReference type="Google" id="ProtNLM"/>
    </source>
</evidence>
<evidence type="ECO:0000313" key="10">
    <source>
        <dbReference type="EMBL" id="RKX65420.1"/>
    </source>
</evidence>
<dbReference type="Pfam" id="PF02687">
    <property type="entry name" value="FtsX"/>
    <property type="match status" value="1"/>
</dbReference>
<dbReference type="InterPro" id="IPR051447">
    <property type="entry name" value="Lipoprotein-release_system"/>
</dbReference>
<gene>
    <name evidence="10" type="ORF">DRP44_06395</name>
</gene>
<evidence type="ECO:0000256" key="2">
    <source>
        <dbReference type="ARBA" id="ARBA00005236"/>
    </source>
</evidence>
<evidence type="ECO:0000256" key="5">
    <source>
        <dbReference type="ARBA" id="ARBA00022989"/>
    </source>
</evidence>
<feature type="transmembrane region" description="Helical" evidence="7">
    <location>
        <begin position="313"/>
        <end position="335"/>
    </location>
</feature>
<evidence type="ECO:0000259" key="9">
    <source>
        <dbReference type="Pfam" id="PF12704"/>
    </source>
</evidence>
<protein>
    <recommendedName>
        <fullName evidence="12">ABC transporter permease</fullName>
    </recommendedName>
</protein>
<keyword evidence="6 7" id="KW-0472">Membrane</keyword>
<dbReference type="InterPro" id="IPR003838">
    <property type="entry name" value="ABC3_permease_C"/>
</dbReference>
<feature type="transmembrane region" description="Helical" evidence="7">
    <location>
        <begin position="260"/>
        <end position="285"/>
    </location>
</feature>
<dbReference type="Proteomes" id="UP000282321">
    <property type="component" value="Unassembled WGS sequence"/>
</dbReference>
<evidence type="ECO:0000259" key="8">
    <source>
        <dbReference type="Pfam" id="PF02687"/>
    </source>
</evidence>
<sequence length="399" mass="44993">MISKMAFRNLKRNKGRTIVVLISISVAVLFACIMLSLINGMIESYLNNYKNFQYGDIRIANDKFFEREQYMPIKYTIDESVADSIRGIDGITDISKRIKMPVLIGVGKESESIILFGVDLNSDKKILKLERSIKEGNLPNEGRTCIIGENLAKKMNIKTGDSILIVGSDRFMSLNAVKLVVSGIFDVDIPYFNRKFIVTSYKNTQILGRLGKKVTEIMVFTKGNYHKIAEEIDKKIPENAKAVTIDKSGGMYVWMKLALIIYQFMSVIIIFLGAMVIVNTMLMVVHERKREIGTLKAMGMTDREVEKLFMIEAFYMGTVGSFIGVIAGGFASYSLSKYGMNFSALFKKVEFMFNSHMYGEFSIPVLIGMFFVGVIVATFVTYLPVKSEVSKEVVDLLER</sequence>
<comment type="caution">
    <text evidence="10">The sequence shown here is derived from an EMBL/GenBank/DDBJ whole genome shotgun (WGS) entry which is preliminary data.</text>
</comment>
<keyword evidence="3" id="KW-1003">Cell membrane</keyword>
<evidence type="ECO:0000256" key="3">
    <source>
        <dbReference type="ARBA" id="ARBA00022475"/>
    </source>
</evidence>
<feature type="transmembrane region" description="Helical" evidence="7">
    <location>
        <begin position="20"/>
        <end position="42"/>
    </location>
</feature>
<organism evidence="10 11">
    <name type="scientific">candidate division TA06 bacterium</name>
    <dbReference type="NCBI Taxonomy" id="2250710"/>
    <lineage>
        <taxon>Bacteria</taxon>
        <taxon>Bacteria division TA06</taxon>
    </lineage>
</organism>
<comment type="similarity">
    <text evidence="2">Belongs to the ABC-4 integral membrane protein family. LolC/E subfamily.</text>
</comment>
<dbReference type="Pfam" id="PF12704">
    <property type="entry name" value="MacB_PCD"/>
    <property type="match status" value="1"/>
</dbReference>
<accession>A0A660S6G4</accession>
<dbReference type="PANTHER" id="PTHR30489:SF0">
    <property type="entry name" value="LIPOPROTEIN-RELEASING SYSTEM TRANSMEMBRANE PROTEIN LOLE"/>
    <property type="match status" value="1"/>
</dbReference>
<feature type="domain" description="ABC3 transporter permease C-terminal" evidence="8">
    <location>
        <begin position="264"/>
        <end position="386"/>
    </location>
</feature>
<dbReference type="AlphaFoldDB" id="A0A660S6G4"/>
<evidence type="ECO:0000313" key="11">
    <source>
        <dbReference type="Proteomes" id="UP000282321"/>
    </source>
</evidence>
<comment type="subcellular location">
    <subcellularLocation>
        <location evidence="1">Cell membrane</location>
        <topology evidence="1">Multi-pass membrane protein</topology>
    </subcellularLocation>
</comment>
<evidence type="ECO:0000256" key="7">
    <source>
        <dbReference type="SAM" id="Phobius"/>
    </source>
</evidence>
<dbReference type="GO" id="GO:0098797">
    <property type="term" value="C:plasma membrane protein complex"/>
    <property type="evidence" value="ECO:0007669"/>
    <property type="project" value="TreeGrafter"/>
</dbReference>
<dbReference type="EMBL" id="QNBC01000091">
    <property type="protein sequence ID" value="RKX65420.1"/>
    <property type="molecule type" value="Genomic_DNA"/>
</dbReference>
<dbReference type="GO" id="GO:0044874">
    <property type="term" value="P:lipoprotein localization to outer membrane"/>
    <property type="evidence" value="ECO:0007669"/>
    <property type="project" value="TreeGrafter"/>
</dbReference>
<dbReference type="InterPro" id="IPR025857">
    <property type="entry name" value="MacB_PCD"/>
</dbReference>